<evidence type="ECO:0000313" key="2">
    <source>
        <dbReference type="EMBL" id="CAK7918534.1"/>
    </source>
</evidence>
<feature type="compositionally biased region" description="Basic and acidic residues" evidence="1">
    <location>
        <begin position="26"/>
        <end position="44"/>
    </location>
</feature>
<dbReference type="Proteomes" id="UP001162060">
    <property type="component" value="Unassembled WGS sequence"/>
</dbReference>
<comment type="caution">
    <text evidence="2">The sequence shown here is derived from an EMBL/GenBank/DDBJ whole genome shotgun (WGS) entry which is preliminary data.</text>
</comment>
<protein>
    <submittedName>
        <fullName evidence="2">Uncharacterized protein</fullName>
    </submittedName>
</protein>
<organism evidence="2 3">
    <name type="scientific">Peronospora matthiolae</name>
    <dbReference type="NCBI Taxonomy" id="2874970"/>
    <lineage>
        <taxon>Eukaryota</taxon>
        <taxon>Sar</taxon>
        <taxon>Stramenopiles</taxon>
        <taxon>Oomycota</taxon>
        <taxon>Peronosporomycetes</taxon>
        <taxon>Peronosporales</taxon>
        <taxon>Peronosporaceae</taxon>
        <taxon>Peronospora</taxon>
    </lineage>
</organism>
<gene>
    <name evidence="2" type="ORF">PM001_LOCUS5813</name>
</gene>
<name>A0AAV1TFH8_9STRA</name>
<sequence length="121" mass="13813">MPVFRLDKKTSSGCGRLATTLLSYHRDHSCPSNEKNDTRKRTGDSTRALRHPQQKVQVDFYEKGNRNVRLASPNRFERAVALLTTELTSFSAHRLVGVTVHCTRSQFPPTLDVRRYHLSTS</sequence>
<feature type="region of interest" description="Disordered" evidence="1">
    <location>
        <begin position="26"/>
        <end position="52"/>
    </location>
</feature>
<dbReference type="AlphaFoldDB" id="A0AAV1TFH8"/>
<dbReference type="EMBL" id="CAKLBY020000047">
    <property type="protein sequence ID" value="CAK7918534.1"/>
    <property type="molecule type" value="Genomic_DNA"/>
</dbReference>
<reference evidence="2" key="1">
    <citation type="submission" date="2024-01" db="EMBL/GenBank/DDBJ databases">
        <authorList>
            <person name="Webb A."/>
        </authorList>
    </citation>
    <scope>NUCLEOTIDE SEQUENCE</scope>
    <source>
        <strain evidence="2">Pm1</strain>
    </source>
</reference>
<proteinExistence type="predicted"/>
<accession>A0AAV1TFH8</accession>
<evidence type="ECO:0000256" key="1">
    <source>
        <dbReference type="SAM" id="MobiDB-lite"/>
    </source>
</evidence>
<evidence type="ECO:0000313" key="3">
    <source>
        <dbReference type="Proteomes" id="UP001162060"/>
    </source>
</evidence>